<dbReference type="GO" id="GO:0033926">
    <property type="term" value="F:endo-alpha-N-acetylgalactosaminidase activity"/>
    <property type="evidence" value="ECO:0007669"/>
    <property type="project" value="UniProtKB-EC"/>
</dbReference>
<dbReference type="Proteomes" id="UP000269226">
    <property type="component" value="Chromosome"/>
</dbReference>
<protein>
    <submittedName>
        <fullName evidence="7">Endo-alpha-N-acetylgalactosaminidase</fullName>
        <ecNumber evidence="7">3.2.1.97</ecNumber>
    </submittedName>
</protein>
<feature type="domain" description="Endo-alpha-N-acetylgalactosaminidase" evidence="4">
    <location>
        <begin position="1141"/>
        <end position="1316"/>
    </location>
</feature>
<dbReference type="InterPro" id="IPR011081">
    <property type="entry name" value="Big_4"/>
</dbReference>
<evidence type="ECO:0000313" key="8">
    <source>
        <dbReference type="Proteomes" id="UP000269226"/>
    </source>
</evidence>
<dbReference type="InterPro" id="IPR025706">
    <property type="entry name" value="Endoa_GalNAc"/>
</dbReference>
<keyword evidence="7" id="KW-0326">Glycosidase</keyword>
<keyword evidence="7" id="KW-0378">Hydrolase</keyword>
<dbReference type="EMBL" id="AP018492">
    <property type="protein sequence ID" value="BBC60355.1"/>
    <property type="molecule type" value="Genomic_DNA"/>
</dbReference>
<name>A0A2Z5Y0H7_9ENTE</name>
<dbReference type="Pfam" id="PF12905">
    <property type="entry name" value="Glyco_hydro_101"/>
    <property type="match status" value="1"/>
</dbReference>
<dbReference type="Pfam" id="PF17974">
    <property type="entry name" value="GalBD_like"/>
    <property type="match status" value="1"/>
</dbReference>
<evidence type="ECO:0000259" key="6">
    <source>
        <dbReference type="Pfam" id="PF21466"/>
    </source>
</evidence>
<gene>
    <name evidence="7" type="ORF">DAT561_0187</name>
</gene>
<evidence type="ECO:0000313" key="7">
    <source>
        <dbReference type="EMBL" id="BBC60355.1"/>
    </source>
</evidence>
<evidence type="ECO:0000259" key="1">
    <source>
        <dbReference type="Pfam" id="PF07532"/>
    </source>
</evidence>
<dbReference type="CDD" id="cd14244">
    <property type="entry name" value="GH_101_like"/>
    <property type="match status" value="1"/>
</dbReference>
<dbReference type="GO" id="GO:0030246">
    <property type="term" value="F:carbohydrate binding"/>
    <property type="evidence" value="ECO:0007669"/>
    <property type="project" value="InterPro"/>
</dbReference>
<dbReference type="InterPro" id="IPR040633">
    <property type="entry name" value="Gal_mutarotas_3"/>
</dbReference>
<evidence type="ECO:0000259" key="2">
    <source>
        <dbReference type="Pfam" id="PF12905"/>
    </source>
</evidence>
<dbReference type="EC" id="3.2.1.97" evidence="7"/>
<dbReference type="Gene3D" id="2.60.120.870">
    <property type="match status" value="1"/>
</dbReference>
<organism evidence="7 8">
    <name type="scientific">Melissococcus plutonius</name>
    <dbReference type="NCBI Taxonomy" id="33970"/>
    <lineage>
        <taxon>Bacteria</taxon>
        <taxon>Bacillati</taxon>
        <taxon>Bacillota</taxon>
        <taxon>Bacilli</taxon>
        <taxon>Lactobacillales</taxon>
        <taxon>Enterococcaceae</taxon>
        <taxon>Melissococcus</taxon>
    </lineage>
</organism>
<dbReference type="GeneID" id="57042754"/>
<dbReference type="Pfam" id="PF18080">
    <property type="entry name" value="Gal_mutarotas_3"/>
    <property type="match status" value="1"/>
</dbReference>
<evidence type="ECO:0000259" key="5">
    <source>
        <dbReference type="Pfam" id="PF18080"/>
    </source>
</evidence>
<feature type="domain" description="Endo-alpha-N-acetylgalactosaminidase" evidence="6">
    <location>
        <begin position="996"/>
        <end position="1128"/>
    </location>
</feature>
<dbReference type="Gene3D" id="2.70.98.10">
    <property type="match status" value="1"/>
</dbReference>
<accession>A0A2Z5Y0H7</accession>
<feature type="domain" description="Endo-alpha-N-acetylgalactosaminidase" evidence="2">
    <location>
        <begin position="565"/>
        <end position="838"/>
    </location>
</feature>
<evidence type="ECO:0000259" key="4">
    <source>
        <dbReference type="Pfam" id="PF17974"/>
    </source>
</evidence>
<dbReference type="RefSeq" id="WP_014372939.1">
    <property type="nucleotide sequence ID" value="NZ_AP018492.1"/>
</dbReference>
<reference evidence="7 8" key="1">
    <citation type="submission" date="2018-01" db="EMBL/GenBank/DDBJ databases">
        <title>Whole genome sequence of Melissococcus plutonius DAT561.</title>
        <authorList>
            <person name="Okumura K."/>
            <person name="Takamatsu D."/>
            <person name="Okura M."/>
        </authorList>
    </citation>
    <scope>NUCLEOTIDE SEQUENCE [LARGE SCALE GENOMIC DNA]</scope>
    <source>
        <strain evidence="7 8">DAT561</strain>
    </source>
</reference>
<sequence>MKKKQIYNLFIVCALFCIFIGELSAKTVWGEKNQIGNKQLAKKNDQQNEQANLWELDFSKGVIGNWQDIVGRTKREIVKDTLQISRDTTVDNNAVTINTDSPKLADGEVETRFKMMNGNARIGVVIRSTLTGNWVFVGYNNGNWLVEKPGAWNDTIKGPTLNENTTYIFKARYEGTKITMWLNGVEFYSGSPVLNDGSKLPINAGYIGVRTWYDNKIIQFDSFKNGSVNSIPEITPEIESIEKMSIYTKVDQVPILPEKVKAHYNTGTIKEVGVKWEAIDPKLYDHAGEFEVTGQVEGTTIPAKVLIRVINDGEVEKGKEIHSKDLAAIIDPNFPRILRYVDPKDQSLIFNGQTEKINKIVIDGTEYAATASIQNSTNDSATYTVQIPKINVTFDVVFTVSEGKEVKMEITHVKESDSLIHTILIPEQGLLSLNGMEPGAAFAGATMYTGKNTSNYNKTGDVFEDLTTNTKVEKKKYRYAFLNTTKYAASIWTNAYGDDKNDNEDDARIYKETKETEKGYITTLSSGTFTYRPYDGTTTSLTNDKPTIKVKFSGDLNGDNRVDWQDAAINYRSIMNNPKGGEKVPELVNQRIPFNFASQATNPFLTTLDETKRVYNLTDGLGQMVLLKGYQNEGHDSAHPDYGSIGLRPGGKEAINTLINEGHKLNAIFGAHINDTEAYPEAKSFNDKLVDFSQKGWDWLDSSYYINQRFDALTESRVNRLQALKKNVPNLDFIYVDVWGNRGESGWSSRKFAKEINQNGFILTNEFPNALEYDSIWNHWSADKNYGGDNLKGFNSTIVRFIRNHQKDTWVISDNPLLGGTELEAYEGWIGKINFNTYKEKTFSINIPTKFLQHYQIMKWDTKTAEDGQIHGTIQLSDHSNKVTVTDNNNSHERIITLNGIKVLQGKNYLLPWKMNGEAKFYHWNETGGETTWQLPNNFLGQPLHLYELTDQGRIDRGIPTIIGNQVHINAKAKTPYVLTANKQTKEIEFGSYTPIKDPGFNAKDTLKNNWKVEKGDPKIIKDSNGTNALVAGQQAMVVSQHLQPLAIGKYSVYINTETHNRQVNMRLAVDGKEYSSNFNRSLVQNYIQADANHTQGSFPQYMQKTRIDFEITKDNPNIILYLEAEKQPKEATMATKFNAIRVVTRQTDITNKEPKIVIKQDFEDTQAIGLYPFIKGEAGGVEDPRIHLSEKHEPYTQYGWNNNKISDVLNGNWSLKAHKQARGMMIQTTPQTIKFHPNEKYTISFDYQTDGSNNFYYGVFDKEFNNQEQTTWNQNHWLLAPTSTDGKTKHITYSVTGTANGDMMFGFYTAGGAYDLIIDNFKVSKD</sequence>
<dbReference type="InterPro" id="IPR035364">
    <property type="entry name" value="Beta_sandwich_GH101"/>
</dbReference>
<dbReference type="Pfam" id="PF07532">
    <property type="entry name" value="Big_4"/>
    <property type="match status" value="1"/>
</dbReference>
<proteinExistence type="predicted"/>
<dbReference type="InterPro" id="IPR049314">
    <property type="entry name" value="GH101_dom-5"/>
</dbReference>
<dbReference type="InterPro" id="IPR014718">
    <property type="entry name" value="GH-type_carb-bd"/>
</dbReference>
<feature type="domain" description="Glycosyl hydrolase 101 beta-sandwich" evidence="3">
    <location>
        <begin position="846"/>
        <end position="954"/>
    </location>
</feature>
<dbReference type="Gene3D" id="2.60.120.260">
    <property type="entry name" value="Galactose-binding domain-like"/>
    <property type="match status" value="2"/>
</dbReference>
<feature type="domain" description="Bacterial Ig-like" evidence="1">
    <location>
        <begin position="241"/>
        <end position="299"/>
    </location>
</feature>
<dbReference type="Pfam" id="PF21466">
    <property type="entry name" value="GH101_dom-5"/>
    <property type="match status" value="1"/>
</dbReference>
<feature type="domain" description="Galactose mutarotase-like fold" evidence="5">
    <location>
        <begin position="321"/>
        <end position="564"/>
    </location>
</feature>
<dbReference type="Pfam" id="PF17451">
    <property type="entry name" value="Glyco_hyd_101C"/>
    <property type="match status" value="1"/>
</dbReference>
<evidence type="ECO:0000259" key="3">
    <source>
        <dbReference type="Pfam" id="PF17451"/>
    </source>
</evidence>
<dbReference type="InterPro" id="IPR040502">
    <property type="entry name" value="GH101_dom-6"/>
</dbReference>
<dbReference type="Gene3D" id="3.20.20.80">
    <property type="entry name" value="Glycosidases"/>
    <property type="match status" value="1"/>
</dbReference>